<dbReference type="EMBL" id="ADKX01000017">
    <property type="protein sequence ID" value="EFW05652.1"/>
    <property type="molecule type" value="Genomic_DNA"/>
</dbReference>
<keyword evidence="6" id="KW-0812">Transmembrane</keyword>
<dbReference type="InterPro" id="IPR036878">
    <property type="entry name" value="Glu_permease_IIB"/>
</dbReference>
<keyword evidence="2" id="KW-0762">Sugar transport</keyword>
<sequence>MEIEYVLIFIGVILALLLLYFGFTRLIKNKELNNKVMSTIDINALLTALGGRDNLTDVKSSPSKLTVALKNHDLVKVEDIQKLGASGIVEGKENLSMIFGKQSSLIAEDLKRYL</sequence>
<dbReference type="GO" id="GO:0015764">
    <property type="term" value="P:N-acetylglucosamine transport"/>
    <property type="evidence" value="ECO:0007669"/>
    <property type="project" value="TreeGrafter"/>
</dbReference>
<dbReference type="AlphaFoldDB" id="E7G8E0"/>
<dbReference type="GO" id="GO:0090563">
    <property type="term" value="F:protein-phosphocysteine-sugar phosphotransferase activity"/>
    <property type="evidence" value="ECO:0007669"/>
    <property type="project" value="TreeGrafter"/>
</dbReference>
<dbReference type="InterPro" id="IPR001996">
    <property type="entry name" value="PTS_IIB_1"/>
</dbReference>
<dbReference type="HOGENOM" id="CLU_2116861_0_0_9"/>
<dbReference type="PROSITE" id="PS51098">
    <property type="entry name" value="PTS_EIIB_TYPE_1"/>
    <property type="match status" value="1"/>
</dbReference>
<gene>
    <name evidence="8" type="ORF">HMPREF9488_01028</name>
</gene>
<feature type="domain" description="PTS EIIB type-1" evidence="7">
    <location>
        <begin position="39"/>
        <end position="114"/>
    </location>
</feature>
<proteinExistence type="predicted"/>
<keyword evidence="6" id="KW-0472">Membrane</keyword>
<dbReference type="GO" id="GO:0009401">
    <property type="term" value="P:phosphoenolpyruvate-dependent sugar phosphotransferase system"/>
    <property type="evidence" value="ECO:0007669"/>
    <property type="project" value="UniProtKB-KW"/>
</dbReference>
<accession>E7G8E0</accession>
<dbReference type="GO" id="GO:0005886">
    <property type="term" value="C:plasma membrane"/>
    <property type="evidence" value="ECO:0007669"/>
    <property type="project" value="TreeGrafter"/>
</dbReference>
<dbReference type="RefSeq" id="WP_008788144.1">
    <property type="nucleotide sequence ID" value="NZ_AKCB01000002.1"/>
</dbReference>
<dbReference type="Proteomes" id="UP000003157">
    <property type="component" value="Unassembled WGS sequence"/>
</dbReference>
<dbReference type="PANTHER" id="PTHR30009">
    <property type="entry name" value="CYTOCHROME C-TYPE SYNTHESIS PROTEIN AND PTS TRANSMEMBRANE COMPONENT"/>
    <property type="match status" value="1"/>
</dbReference>
<evidence type="ECO:0000256" key="3">
    <source>
        <dbReference type="ARBA" id="ARBA00022679"/>
    </source>
</evidence>
<evidence type="ECO:0000256" key="5">
    <source>
        <dbReference type="PROSITE-ProRule" id="PRU00421"/>
    </source>
</evidence>
<feature type="transmembrane region" description="Helical" evidence="6">
    <location>
        <begin position="6"/>
        <end position="27"/>
    </location>
</feature>
<dbReference type="PANTHER" id="PTHR30009:SF4">
    <property type="entry name" value="PTS SYSTEM N-ACETYLGLUCOSAMINE-SPECIFIC EIICBA COMPONENT"/>
    <property type="match status" value="1"/>
</dbReference>
<protein>
    <recommendedName>
        <fullName evidence="7">PTS EIIB type-1 domain-containing protein</fullName>
    </recommendedName>
</protein>
<evidence type="ECO:0000256" key="4">
    <source>
        <dbReference type="ARBA" id="ARBA00022683"/>
    </source>
</evidence>
<dbReference type="InterPro" id="IPR050429">
    <property type="entry name" value="PTS_Glucose_EIICBA"/>
</dbReference>
<comment type="caution">
    <text evidence="5">Lacks conserved residue(s) required for the propagation of feature annotation.</text>
</comment>
<evidence type="ECO:0000259" key="7">
    <source>
        <dbReference type="PROSITE" id="PS51098"/>
    </source>
</evidence>
<evidence type="ECO:0000313" key="8">
    <source>
        <dbReference type="EMBL" id="EFW05652.1"/>
    </source>
</evidence>
<dbReference type="SUPFAM" id="SSF55604">
    <property type="entry name" value="Glucose permease domain IIB"/>
    <property type="match status" value="1"/>
</dbReference>
<organism evidence="8 9">
    <name type="scientific">Coprobacillus cateniformis</name>
    <dbReference type="NCBI Taxonomy" id="100884"/>
    <lineage>
        <taxon>Bacteria</taxon>
        <taxon>Bacillati</taxon>
        <taxon>Bacillota</taxon>
        <taxon>Erysipelotrichia</taxon>
        <taxon>Erysipelotrichales</taxon>
        <taxon>Coprobacillaceae</taxon>
        <taxon>Coprobacillus</taxon>
    </lineage>
</organism>
<dbReference type="eggNOG" id="ENOG5032YDQ">
    <property type="taxonomic scope" value="Bacteria"/>
</dbReference>
<evidence type="ECO:0000256" key="6">
    <source>
        <dbReference type="SAM" id="Phobius"/>
    </source>
</evidence>
<evidence type="ECO:0000256" key="2">
    <source>
        <dbReference type="ARBA" id="ARBA00022597"/>
    </source>
</evidence>
<keyword evidence="4" id="KW-0598">Phosphotransferase system</keyword>
<dbReference type="Gene3D" id="3.30.1360.60">
    <property type="entry name" value="Glucose permease domain IIB"/>
    <property type="match status" value="1"/>
</dbReference>
<dbReference type="STRING" id="100884.GCA_000269565_02874"/>
<evidence type="ECO:0000313" key="9">
    <source>
        <dbReference type="Proteomes" id="UP000003157"/>
    </source>
</evidence>
<keyword evidence="1" id="KW-0813">Transport</keyword>
<evidence type="ECO:0000256" key="1">
    <source>
        <dbReference type="ARBA" id="ARBA00022448"/>
    </source>
</evidence>
<keyword evidence="3" id="KW-0808">Transferase</keyword>
<dbReference type="GeneID" id="78230677"/>
<comment type="caution">
    <text evidence="8">The sequence shown here is derived from an EMBL/GenBank/DDBJ whole genome shotgun (WGS) entry which is preliminary data.</text>
</comment>
<dbReference type="OrthoDB" id="1653377at2"/>
<reference evidence="8 9" key="1">
    <citation type="submission" date="2010-12" db="EMBL/GenBank/DDBJ databases">
        <title>The Genome Sequence of Coprobacillus sp. strain 29_1.</title>
        <authorList>
            <consortium name="The Broad Institute Genome Sequencing Platform"/>
            <person name="Earl A."/>
            <person name="Ward D."/>
            <person name="Feldgarden M."/>
            <person name="Gevers D."/>
            <person name="Daigneault M."/>
            <person name="Sibley C.D."/>
            <person name="White A."/>
            <person name="Strauss J."/>
            <person name="Allen-Vercoe E."/>
            <person name="Young S.K."/>
            <person name="Zeng Q."/>
            <person name="Gargeya S."/>
            <person name="Fitzgerald M."/>
            <person name="Haas B."/>
            <person name="Abouelleil A."/>
            <person name="Alvarado L."/>
            <person name="Arachchi H.M."/>
            <person name="Berlin A."/>
            <person name="Brown A."/>
            <person name="Chapman S.B."/>
            <person name="Chen Z."/>
            <person name="Dunbar C."/>
            <person name="Freedman E."/>
            <person name="Gearin G."/>
            <person name="Gellesch M."/>
            <person name="Goldberg J."/>
            <person name="Griggs A."/>
            <person name="Gujja S."/>
            <person name="Heilman E."/>
            <person name="Heiman D."/>
            <person name="Howarth C."/>
            <person name="Larson L."/>
            <person name="Lui A."/>
            <person name="MacDonald P.J.P."/>
            <person name="Mehta T."/>
            <person name="Montmayeur A."/>
            <person name="Murphy C."/>
            <person name="Neiman D."/>
            <person name="Pearson M."/>
            <person name="Priest M."/>
            <person name="Roberts A."/>
            <person name="Saif S."/>
            <person name="Shea T."/>
            <person name="Shenoy N."/>
            <person name="Sisk P."/>
            <person name="Stolte C."/>
            <person name="Sykes S."/>
            <person name="White J."/>
            <person name="Yandava C."/>
            <person name="Nusbaum C."/>
            <person name="Birren B."/>
        </authorList>
    </citation>
    <scope>NUCLEOTIDE SEQUENCE [LARGE SCALE GENOMIC DNA]</scope>
    <source>
        <strain evidence="8 9">29_1</strain>
    </source>
</reference>
<name>E7G8E0_9FIRM</name>
<dbReference type="GO" id="GO:0008982">
    <property type="term" value="F:protein-N(PI)-phosphohistidine-sugar phosphotransferase activity"/>
    <property type="evidence" value="ECO:0007669"/>
    <property type="project" value="InterPro"/>
</dbReference>
<keyword evidence="6" id="KW-1133">Transmembrane helix</keyword>
<keyword evidence="9" id="KW-1185">Reference proteome</keyword>